<organism evidence="2 3">
    <name type="scientific">Mycobacterium kansasii ATCC 12478</name>
    <dbReference type="NCBI Taxonomy" id="557599"/>
    <lineage>
        <taxon>Bacteria</taxon>
        <taxon>Bacillati</taxon>
        <taxon>Actinomycetota</taxon>
        <taxon>Actinomycetes</taxon>
        <taxon>Mycobacteriales</taxon>
        <taxon>Mycobacteriaceae</taxon>
        <taxon>Mycobacterium</taxon>
    </lineage>
</organism>
<reference evidence="2 3" key="1">
    <citation type="submission" date="2013-10" db="EMBL/GenBank/DDBJ databases">
        <title>Genome sequence of Mycobacterium kansasii.</title>
        <authorList>
            <consortium name="McGill University Mycobacterium genome consortium"/>
            <person name="Veyrier F.J."/>
            <person name="Behr M.A."/>
        </authorList>
    </citation>
    <scope>NUCLEOTIDE SEQUENCE [LARGE SCALE GENOMIC DNA]</scope>
    <source>
        <strain evidence="2 3">ATCC 12478</strain>
    </source>
</reference>
<dbReference type="KEGG" id="mkn:MKAN_01420"/>
<evidence type="ECO:0000313" key="2">
    <source>
        <dbReference type="EMBL" id="AGZ53926.1"/>
    </source>
</evidence>
<dbReference type="Proteomes" id="UP000017786">
    <property type="component" value="Chromosome"/>
</dbReference>
<protein>
    <submittedName>
        <fullName evidence="2">Uncharacterized protein</fullName>
    </submittedName>
</protein>
<sequence length="34" mass="3670">MLDWMVHSFEIDAGKNPRDCSGNNTADTNAAGCQ</sequence>
<dbReference type="HOGENOM" id="CLU_3374722_0_0_11"/>
<evidence type="ECO:0000256" key="1">
    <source>
        <dbReference type="SAM" id="MobiDB-lite"/>
    </source>
</evidence>
<accession>U5X167</accession>
<dbReference type="AlphaFoldDB" id="U5X167"/>
<proteinExistence type="predicted"/>
<gene>
    <name evidence="2" type="ORF">MKAN_01420</name>
</gene>
<feature type="region of interest" description="Disordered" evidence="1">
    <location>
        <begin position="14"/>
        <end position="34"/>
    </location>
</feature>
<dbReference type="EMBL" id="CP006835">
    <property type="protein sequence ID" value="AGZ53926.1"/>
    <property type="molecule type" value="Genomic_DNA"/>
</dbReference>
<evidence type="ECO:0000313" key="3">
    <source>
        <dbReference type="Proteomes" id="UP000017786"/>
    </source>
</evidence>
<name>U5X167_MYCKA</name>